<evidence type="ECO:0000256" key="1">
    <source>
        <dbReference type="ARBA" id="ARBA00004123"/>
    </source>
</evidence>
<accession>A0A164VH38</accession>
<feature type="region of interest" description="Disordered" evidence="8">
    <location>
        <begin position="55"/>
        <end position="107"/>
    </location>
</feature>
<reference evidence="10 11" key="1">
    <citation type="submission" date="2016-03" db="EMBL/GenBank/DDBJ databases">
        <title>EvidentialGene: Evidence-directed Construction of Genes on Genomes.</title>
        <authorList>
            <person name="Gilbert D.G."/>
            <person name="Choi J.-H."/>
            <person name="Mockaitis K."/>
            <person name="Colbourne J."/>
            <person name="Pfrender M."/>
        </authorList>
    </citation>
    <scope>NUCLEOTIDE SEQUENCE [LARGE SCALE GENOMIC DNA]</scope>
    <source>
        <strain evidence="10 11">Xinb3</strain>
        <tissue evidence="10">Complete organism</tissue>
    </source>
</reference>
<evidence type="ECO:0000256" key="6">
    <source>
        <dbReference type="ARBA" id="ARBA00023212"/>
    </source>
</evidence>
<dbReference type="AlphaFoldDB" id="A0A164VH38"/>
<feature type="region of interest" description="Disordered" evidence="8">
    <location>
        <begin position="140"/>
        <end position="159"/>
    </location>
</feature>
<dbReference type="GO" id="GO:0051257">
    <property type="term" value="P:meiotic spindle midzone assembly"/>
    <property type="evidence" value="ECO:0007669"/>
    <property type="project" value="TreeGrafter"/>
</dbReference>
<dbReference type="STRING" id="35525.A0A164VH38"/>
<proteinExistence type="inferred from homology"/>
<dbReference type="Pfam" id="PF03941">
    <property type="entry name" value="INCENP_ARK-bind"/>
    <property type="match status" value="1"/>
</dbReference>
<feature type="region of interest" description="Disordered" evidence="8">
    <location>
        <begin position="306"/>
        <end position="388"/>
    </location>
</feature>
<feature type="compositionally biased region" description="Polar residues" evidence="8">
    <location>
        <begin position="141"/>
        <end position="159"/>
    </location>
</feature>
<feature type="compositionally biased region" description="Polar residues" evidence="8">
    <location>
        <begin position="358"/>
        <end position="370"/>
    </location>
</feature>
<dbReference type="PANTHER" id="PTHR13142">
    <property type="entry name" value="INNER CENTROMERE PROTEIN"/>
    <property type="match status" value="1"/>
</dbReference>
<evidence type="ECO:0000256" key="8">
    <source>
        <dbReference type="SAM" id="MobiDB-lite"/>
    </source>
</evidence>
<feature type="region of interest" description="Disordered" evidence="8">
    <location>
        <begin position="604"/>
        <end position="624"/>
    </location>
</feature>
<evidence type="ECO:0000256" key="2">
    <source>
        <dbReference type="ARBA" id="ARBA00004186"/>
    </source>
</evidence>
<feature type="compositionally biased region" description="Basic residues" evidence="8">
    <location>
        <begin position="55"/>
        <end position="70"/>
    </location>
</feature>
<keyword evidence="11" id="KW-1185">Reference proteome</keyword>
<organism evidence="10 11">
    <name type="scientific">Daphnia magna</name>
    <dbReference type="NCBI Taxonomy" id="35525"/>
    <lineage>
        <taxon>Eukaryota</taxon>
        <taxon>Metazoa</taxon>
        <taxon>Ecdysozoa</taxon>
        <taxon>Arthropoda</taxon>
        <taxon>Crustacea</taxon>
        <taxon>Branchiopoda</taxon>
        <taxon>Diplostraca</taxon>
        <taxon>Cladocera</taxon>
        <taxon>Anomopoda</taxon>
        <taxon>Daphniidae</taxon>
        <taxon>Daphnia</taxon>
    </lineage>
</organism>
<keyword evidence="6" id="KW-0206">Cytoskeleton</keyword>
<evidence type="ECO:0000256" key="3">
    <source>
        <dbReference type="ARBA" id="ARBA00010042"/>
    </source>
</evidence>
<dbReference type="OrthoDB" id="6368403at2759"/>
<dbReference type="GO" id="GO:0030496">
    <property type="term" value="C:midbody"/>
    <property type="evidence" value="ECO:0007669"/>
    <property type="project" value="TreeGrafter"/>
</dbReference>
<evidence type="ECO:0000259" key="9">
    <source>
        <dbReference type="Pfam" id="PF03941"/>
    </source>
</evidence>
<dbReference type="GO" id="GO:0051310">
    <property type="term" value="P:metaphase chromosome alignment"/>
    <property type="evidence" value="ECO:0007669"/>
    <property type="project" value="TreeGrafter"/>
</dbReference>
<dbReference type="PANTHER" id="PTHR13142:SF1">
    <property type="entry name" value="INNER CENTROMERE PROTEIN"/>
    <property type="match status" value="1"/>
</dbReference>
<feature type="domain" description="Inner centromere protein ARK-binding" evidence="9">
    <location>
        <begin position="814"/>
        <end position="871"/>
    </location>
</feature>
<dbReference type="EMBL" id="LRGB01001361">
    <property type="protein sequence ID" value="KZS12316.1"/>
    <property type="molecule type" value="Genomic_DNA"/>
</dbReference>
<dbReference type="Proteomes" id="UP000076858">
    <property type="component" value="Unassembled WGS sequence"/>
</dbReference>
<dbReference type="GO" id="GO:0000281">
    <property type="term" value="P:mitotic cytokinesis"/>
    <property type="evidence" value="ECO:0007669"/>
    <property type="project" value="TreeGrafter"/>
</dbReference>
<evidence type="ECO:0000313" key="10">
    <source>
        <dbReference type="EMBL" id="KZS12316.1"/>
    </source>
</evidence>
<keyword evidence="7" id="KW-0539">Nucleus</keyword>
<comment type="similarity">
    <text evidence="3">Belongs to the INCENP family.</text>
</comment>
<dbReference type="GO" id="GO:1990385">
    <property type="term" value="C:meiotic spindle midzone"/>
    <property type="evidence" value="ECO:0007669"/>
    <property type="project" value="TreeGrafter"/>
</dbReference>
<keyword evidence="4" id="KW-0963">Cytoplasm</keyword>
<feature type="compositionally biased region" description="Polar residues" evidence="8">
    <location>
        <begin position="314"/>
        <end position="327"/>
    </location>
</feature>
<comment type="caution">
    <text evidence="10">The sequence shown here is derived from an EMBL/GenBank/DDBJ whole genome shotgun (WGS) entry which is preliminary data.</text>
</comment>
<name>A0A164VH38_9CRUS</name>
<protein>
    <recommendedName>
        <fullName evidence="9">Inner centromere protein ARK-binding domain-containing protein</fullName>
    </recommendedName>
</protein>
<feature type="compositionally biased region" description="Low complexity" evidence="8">
    <location>
        <begin position="342"/>
        <end position="357"/>
    </location>
</feature>
<keyword evidence="5" id="KW-0159">Chromosome partition</keyword>
<dbReference type="GO" id="GO:0032133">
    <property type="term" value="C:chromosome passenger complex"/>
    <property type="evidence" value="ECO:0007669"/>
    <property type="project" value="TreeGrafter"/>
</dbReference>
<sequence>MVKDFYDFDAALKGLIELVEVNLNTAISNNEQNFEWLASYPAKAKQKLCAKKFKMPKTPARKKTRQQKKRFLNEDDEQLNDNHSGNDVPMKKGKLSHEDDESIDTVGGRPVRQASCVAKSKIQQSVRMANNLRNKMRRPTIDQNESNNISVQDSDNKNQYPGMECESPVLSKPNAKCESNQTISLKSEIISPPLLTTSTTSESEGKHLQTGTLKVYFAPELATSYQDPKICEATEIPEKQTEQQPETHSPTELAPVVPVTVIVQNEPTKKVRPTRKVAKKLDLSGDDDKVILPPKTDEKIVDLLSTEEEKEQQRPSSNLEDVQQSETLPKKKLRKVRKPVEESSVATAVTTTTAVSSPRLTRNQRNSVRPSNAVVANSPRLVKTPSKLQEHIQRNTNNQLNPTNSSPVKRIFTPKVVFSPFKASSVKTKVEAFEAALGTIGPGTVASSSSGMTGVLPEARVLLKRLTRQQLKEAVSNIEKPQQELRKPKEANSKRCTFVLDTSDEKEKKTKKQSVSQILARKSLDKAKNIAVAAARNKLLNSVAQNETTESPNVHVNRNAATLMSKFRFAGAPGSSGSSSSSLNRNVNMTQGKNLTNVVTGVGTFTGTKPVGPMPTKATEEDELRRKEVELKRLKEREEEASRKREELMRAKAEEQKRKQEARAKRAMEQRVLRAKLLEEEQKQKLENKEERSAQLKQKLLVENQEKAERFRTAILRHQEAEQRRKAEEQQKQQEEAQLRLQNAKKEQEELERQAKLKVTEAEKAKAAVPVAEPFKLNTTVTLTSSNTNNYQLTPVRITKTGKIFNPDNYDIADMRSDDSTDDDSRPKKVIPGWARSVNLKIALEQQSKSLNGEEIFPAKLLREPNLNAIFKIKRARFNKRTSSAVWKTPPANYM</sequence>
<dbReference type="GO" id="GO:0005634">
    <property type="term" value="C:nucleus"/>
    <property type="evidence" value="ECO:0007669"/>
    <property type="project" value="UniProtKB-SubCell"/>
</dbReference>
<gene>
    <name evidence="10" type="ORF">APZ42_022408</name>
</gene>
<feature type="region of interest" description="Disordered" evidence="8">
    <location>
        <begin position="720"/>
        <end position="747"/>
    </location>
</feature>
<evidence type="ECO:0000256" key="7">
    <source>
        <dbReference type="ARBA" id="ARBA00023242"/>
    </source>
</evidence>
<evidence type="ECO:0000256" key="4">
    <source>
        <dbReference type="ARBA" id="ARBA00022490"/>
    </source>
</evidence>
<comment type="subcellular location">
    <subcellularLocation>
        <location evidence="2">Cytoplasm</location>
        <location evidence="2">Cytoskeleton</location>
        <location evidence="2">Spindle</location>
    </subcellularLocation>
    <subcellularLocation>
        <location evidence="1">Nucleus</location>
    </subcellularLocation>
</comment>
<dbReference type="InterPro" id="IPR005635">
    <property type="entry name" value="Inner_centromere_prot_ARK-bd"/>
</dbReference>
<dbReference type="GO" id="GO:0000776">
    <property type="term" value="C:kinetochore"/>
    <property type="evidence" value="ECO:0007669"/>
    <property type="project" value="TreeGrafter"/>
</dbReference>
<evidence type="ECO:0000313" key="11">
    <source>
        <dbReference type="Proteomes" id="UP000076858"/>
    </source>
</evidence>
<evidence type="ECO:0000256" key="5">
    <source>
        <dbReference type="ARBA" id="ARBA00022829"/>
    </source>
</evidence>